<dbReference type="InterPro" id="IPR050221">
    <property type="entry name" value="26S_Proteasome_ATPase"/>
</dbReference>
<dbReference type="SUPFAM" id="SSF52540">
    <property type="entry name" value="P-loop containing nucleoside triphosphate hydrolases"/>
    <property type="match status" value="2"/>
</dbReference>
<proteinExistence type="inferred from homology"/>
<evidence type="ECO:0000313" key="5">
    <source>
        <dbReference type="EMBL" id="MDO2409211.1"/>
    </source>
</evidence>
<keyword evidence="3 5" id="KW-0067">ATP-binding</keyword>
<dbReference type="InterPro" id="IPR003959">
    <property type="entry name" value="ATPase_AAA_core"/>
</dbReference>
<dbReference type="Gene3D" id="3.40.50.300">
    <property type="entry name" value="P-loop containing nucleotide triphosphate hydrolases"/>
    <property type="match status" value="2"/>
</dbReference>
<comment type="similarity">
    <text evidence="1">Belongs to the AAA ATPase family.</text>
</comment>
<dbReference type="PANTHER" id="PTHR23073">
    <property type="entry name" value="26S PROTEASOME REGULATORY SUBUNIT"/>
    <property type="match status" value="1"/>
</dbReference>
<dbReference type="EMBL" id="JAULJQ010000003">
    <property type="protein sequence ID" value="MDO2409211.1"/>
    <property type="molecule type" value="Genomic_DNA"/>
</dbReference>
<dbReference type="RefSeq" id="WP_302244054.1">
    <property type="nucleotide sequence ID" value="NZ_JAULJQ010000003.1"/>
</dbReference>
<dbReference type="Pfam" id="PF00004">
    <property type="entry name" value="AAA"/>
    <property type="match status" value="2"/>
</dbReference>
<dbReference type="SMART" id="SM00382">
    <property type="entry name" value="AAA"/>
    <property type="match status" value="2"/>
</dbReference>
<dbReference type="CDD" id="cd19481">
    <property type="entry name" value="RecA-like_protease"/>
    <property type="match status" value="1"/>
</dbReference>
<evidence type="ECO:0000256" key="1">
    <source>
        <dbReference type="ARBA" id="ARBA00006914"/>
    </source>
</evidence>
<evidence type="ECO:0000256" key="2">
    <source>
        <dbReference type="ARBA" id="ARBA00022741"/>
    </source>
</evidence>
<sequence>MRFYTPAGLKNKIKLWSLRMIFECDGVYELVLRREDVCEFFGLSADLDKEDLPEAAKMLKDELRRLEKLESAGKIGSNANLNANLELVKNTLGLNSTERDLLEFFAITKSVGAIKELMNHIRVDTFELSYFISKVLGIRLNLVKSALKTSSALLSCKIIRLDKCRYKPDFNDLIEFCDENLPFNLLELKKPSIDELFAGILRKCSASKLEISDFEHLDIKVNDVLKYLQNCQKGANILLHGLPGTGKTEFCKMIAKELGKELYEVAFCDEDGDNLNALARFSSLICANALLDEKNSIILFDEIEDIFGKKSLSKALINRTLEENAVPTFWLTNDVFGMDDAYIRRFDMVIEFKIPPKARRKELIASYTKGSVGEKTINKLAKNKDIAPALISSASKVLNALKVEDEKERNKLFATLINGNLNAQGKLRIESKKSKKTKGVELPQSYDTSYINTSVDPQAMVAGIKERPNARICIYGVPGTGKSAYAKYIARELGREIIIKKASELLGMYVGENEKNIARAFREAKEKKAVLCFDEVDSFLGERSTAVRSWEVSMVNEMLVQMESFNGVFIATTNLCESLDKASLRRFDMKIEFGYLKAEQACELFKKECELLGLEVNAGALERISSLRALTPGDFAAVKRANAFCPISSADNFANRLKDEVRLKNAENSKKIGF</sequence>
<dbReference type="Proteomes" id="UP001171111">
    <property type="component" value="Unassembled WGS sequence"/>
</dbReference>
<evidence type="ECO:0000313" key="6">
    <source>
        <dbReference type="Proteomes" id="UP001171111"/>
    </source>
</evidence>
<organism evidence="5 6">
    <name type="scientific">Campylobacter magnus</name>
    <dbReference type="NCBI Taxonomy" id="3026462"/>
    <lineage>
        <taxon>Bacteria</taxon>
        <taxon>Pseudomonadati</taxon>
        <taxon>Campylobacterota</taxon>
        <taxon>Epsilonproteobacteria</taxon>
        <taxon>Campylobacterales</taxon>
        <taxon>Campylobacteraceae</taxon>
        <taxon>Campylobacter</taxon>
    </lineage>
</organism>
<evidence type="ECO:0000259" key="4">
    <source>
        <dbReference type="SMART" id="SM00382"/>
    </source>
</evidence>
<comment type="caution">
    <text evidence="5">The sequence shown here is derived from an EMBL/GenBank/DDBJ whole genome shotgun (WGS) entry which is preliminary data.</text>
</comment>
<feature type="domain" description="AAA+ ATPase" evidence="4">
    <location>
        <begin position="468"/>
        <end position="597"/>
    </location>
</feature>
<reference evidence="5 6" key="1">
    <citation type="submission" date="2023-06" db="EMBL/GenBank/DDBJ databases">
        <title>Campylobacter magnum sp. nov., isolated from cecal contents of domestic pigs (Sus scrofa domesticus).</title>
        <authorList>
            <person name="Papic B."/>
            <person name="Gruntar I."/>
        </authorList>
    </citation>
    <scope>NUCLEOTIDE SEQUENCE [LARGE SCALE GENOMIC DNA]</scope>
    <source>
        <strain evidence="6">34484-21</strain>
    </source>
</reference>
<dbReference type="GO" id="GO:0005524">
    <property type="term" value="F:ATP binding"/>
    <property type="evidence" value="ECO:0007669"/>
    <property type="project" value="UniProtKB-KW"/>
</dbReference>
<dbReference type="InterPro" id="IPR003593">
    <property type="entry name" value="AAA+_ATPase"/>
</dbReference>
<gene>
    <name evidence="5" type="ORF">Q2362_03735</name>
</gene>
<keyword evidence="6" id="KW-1185">Reference proteome</keyword>
<keyword evidence="2" id="KW-0547">Nucleotide-binding</keyword>
<protein>
    <submittedName>
        <fullName evidence="5">ATP-binding protein</fullName>
    </submittedName>
</protein>
<accession>A0ABT8TAC1</accession>
<dbReference type="InterPro" id="IPR027417">
    <property type="entry name" value="P-loop_NTPase"/>
</dbReference>
<evidence type="ECO:0000256" key="3">
    <source>
        <dbReference type="ARBA" id="ARBA00022840"/>
    </source>
</evidence>
<name>A0ABT8TAC1_9BACT</name>
<feature type="domain" description="AAA+ ATPase" evidence="4">
    <location>
        <begin position="233"/>
        <end position="356"/>
    </location>
</feature>